<dbReference type="InterPro" id="IPR001902">
    <property type="entry name" value="SLC26A/SulP_fam"/>
</dbReference>
<dbReference type="GO" id="GO:0055085">
    <property type="term" value="P:transmembrane transport"/>
    <property type="evidence" value="ECO:0007669"/>
    <property type="project" value="InterPro"/>
</dbReference>
<protein>
    <recommendedName>
        <fullName evidence="6">SLC26A/SulP transporter domain-containing protein</fullName>
    </recommendedName>
</protein>
<reference evidence="7 9" key="2">
    <citation type="journal article" date="2013" name="Nature">
        <title>Insights into bilaterian evolution from three spiralian genomes.</title>
        <authorList>
            <person name="Simakov O."/>
            <person name="Marletaz F."/>
            <person name="Cho S.J."/>
            <person name="Edsinger-Gonzales E."/>
            <person name="Havlak P."/>
            <person name="Hellsten U."/>
            <person name="Kuo D.H."/>
            <person name="Larsson T."/>
            <person name="Lv J."/>
            <person name="Arendt D."/>
            <person name="Savage R."/>
            <person name="Osoegawa K."/>
            <person name="de Jong P."/>
            <person name="Grimwood J."/>
            <person name="Chapman J.A."/>
            <person name="Shapiro H."/>
            <person name="Aerts A."/>
            <person name="Otillar R.P."/>
            <person name="Terry A.Y."/>
            <person name="Boore J.L."/>
            <person name="Grigoriev I.V."/>
            <person name="Lindberg D.R."/>
            <person name="Seaver E.C."/>
            <person name="Weisblat D.A."/>
            <person name="Putnam N.H."/>
            <person name="Rokhsar D.S."/>
        </authorList>
    </citation>
    <scope>NUCLEOTIDE SEQUENCE</scope>
</reference>
<dbReference type="Proteomes" id="UP000015101">
    <property type="component" value="Unassembled WGS sequence"/>
</dbReference>
<dbReference type="RefSeq" id="XP_009025156.1">
    <property type="nucleotide sequence ID" value="XM_009026908.1"/>
</dbReference>
<dbReference type="HOGENOM" id="CLU_1788962_0_0_1"/>
<feature type="transmembrane region" description="Helical" evidence="5">
    <location>
        <begin position="93"/>
        <end position="116"/>
    </location>
</feature>
<feature type="transmembrane region" description="Helical" evidence="5">
    <location>
        <begin position="69"/>
        <end position="87"/>
    </location>
</feature>
<evidence type="ECO:0000256" key="3">
    <source>
        <dbReference type="ARBA" id="ARBA00022989"/>
    </source>
</evidence>
<evidence type="ECO:0000256" key="1">
    <source>
        <dbReference type="ARBA" id="ARBA00004141"/>
    </source>
</evidence>
<evidence type="ECO:0000313" key="7">
    <source>
        <dbReference type="EMBL" id="ESN96066.1"/>
    </source>
</evidence>
<dbReference type="EMBL" id="AMQM01001291">
    <property type="status" value="NOT_ANNOTATED_CDS"/>
    <property type="molecule type" value="Genomic_DNA"/>
</dbReference>
<dbReference type="AlphaFoldDB" id="T1FZ73"/>
<accession>T1FZ73</accession>
<evidence type="ECO:0000313" key="8">
    <source>
        <dbReference type="EnsemblMetazoa" id="HelroP67895"/>
    </source>
</evidence>
<keyword evidence="2 5" id="KW-0812">Transmembrane</keyword>
<evidence type="ECO:0000256" key="2">
    <source>
        <dbReference type="ARBA" id="ARBA00022692"/>
    </source>
</evidence>
<dbReference type="CTD" id="20214121"/>
<keyword evidence="4 5" id="KW-0472">Membrane</keyword>
<keyword evidence="9" id="KW-1185">Reference proteome</keyword>
<feature type="transmembrane region" description="Helical" evidence="5">
    <location>
        <begin position="46"/>
        <end position="62"/>
    </location>
</feature>
<gene>
    <name evidence="8" type="primary">20214121</name>
    <name evidence="7" type="ORF">HELRODRAFT_67895</name>
</gene>
<evidence type="ECO:0000256" key="5">
    <source>
        <dbReference type="SAM" id="Phobius"/>
    </source>
</evidence>
<dbReference type="OMA" id="INWRINV"/>
<dbReference type="InParanoid" id="T1FZ73"/>
<reference evidence="9" key="1">
    <citation type="submission" date="2012-12" db="EMBL/GenBank/DDBJ databases">
        <authorList>
            <person name="Hellsten U."/>
            <person name="Grimwood J."/>
            <person name="Chapman J.A."/>
            <person name="Shapiro H."/>
            <person name="Aerts A."/>
            <person name="Otillar R.P."/>
            <person name="Terry A.Y."/>
            <person name="Boore J.L."/>
            <person name="Simakov O."/>
            <person name="Marletaz F."/>
            <person name="Cho S.-J."/>
            <person name="Edsinger-Gonzales E."/>
            <person name="Havlak P."/>
            <person name="Kuo D.-H."/>
            <person name="Larsson T."/>
            <person name="Lv J."/>
            <person name="Arendt D."/>
            <person name="Savage R."/>
            <person name="Osoegawa K."/>
            <person name="de Jong P."/>
            <person name="Lindberg D.R."/>
            <person name="Seaver E.C."/>
            <person name="Weisblat D.A."/>
            <person name="Putnam N.H."/>
            <person name="Grigoriev I.V."/>
            <person name="Rokhsar D.S."/>
        </authorList>
    </citation>
    <scope>NUCLEOTIDE SEQUENCE</scope>
</reference>
<organism evidence="8 9">
    <name type="scientific">Helobdella robusta</name>
    <name type="common">Californian leech</name>
    <dbReference type="NCBI Taxonomy" id="6412"/>
    <lineage>
        <taxon>Eukaryota</taxon>
        <taxon>Metazoa</taxon>
        <taxon>Spiralia</taxon>
        <taxon>Lophotrochozoa</taxon>
        <taxon>Annelida</taxon>
        <taxon>Clitellata</taxon>
        <taxon>Hirudinea</taxon>
        <taxon>Rhynchobdellida</taxon>
        <taxon>Glossiphoniidae</taxon>
        <taxon>Helobdella</taxon>
    </lineage>
</organism>
<dbReference type="InterPro" id="IPR011547">
    <property type="entry name" value="SLC26A/SulP_dom"/>
</dbReference>
<feature type="domain" description="SLC26A/SulP transporter" evidence="6">
    <location>
        <begin position="15"/>
        <end position="143"/>
    </location>
</feature>
<feature type="transmembrane region" description="Helical" evidence="5">
    <location>
        <begin position="20"/>
        <end position="40"/>
    </location>
</feature>
<dbReference type="Pfam" id="PF00916">
    <property type="entry name" value="Sulfate_transp"/>
    <property type="match status" value="1"/>
</dbReference>
<evidence type="ECO:0000313" key="9">
    <source>
        <dbReference type="Proteomes" id="UP000015101"/>
    </source>
</evidence>
<evidence type="ECO:0000256" key="4">
    <source>
        <dbReference type="ARBA" id="ARBA00023136"/>
    </source>
</evidence>
<evidence type="ECO:0000259" key="6">
    <source>
        <dbReference type="Pfam" id="PF00916"/>
    </source>
</evidence>
<dbReference type="eggNOG" id="KOG0236">
    <property type="taxonomic scope" value="Eukaryota"/>
</dbReference>
<comment type="subcellular location">
    <subcellularLocation>
        <location evidence="1">Membrane</location>
        <topology evidence="1">Multi-pass membrane protein</topology>
    </subcellularLocation>
</comment>
<dbReference type="EnsemblMetazoa" id="HelroT67895">
    <property type="protein sequence ID" value="HelroP67895"/>
    <property type="gene ID" value="HelroG67895"/>
</dbReference>
<reference evidence="8" key="3">
    <citation type="submission" date="2015-06" db="UniProtKB">
        <authorList>
            <consortium name="EnsemblMetazoa"/>
        </authorList>
    </citation>
    <scope>IDENTIFICATION</scope>
</reference>
<dbReference type="KEGG" id="hro:HELRODRAFT_67895"/>
<proteinExistence type="predicted"/>
<sequence>MIIIINNNNKRLEEFQGDLIAGITVGLTVIPQSIAYAFMAGVPNETGLYAAFMGSFVYVLFGTSKDITLGPSAVSALLTAFFATSPVSKDGSVAVMLAFFVGLVEIGMHLVNFGYFMNFISFPVIKAFSVASAITIACSQVKVEH</sequence>
<keyword evidence="3 5" id="KW-1133">Transmembrane helix</keyword>
<dbReference type="OrthoDB" id="288203at2759"/>
<dbReference type="GeneID" id="20214121"/>
<name>T1FZ73_HELRO</name>
<dbReference type="PANTHER" id="PTHR11814">
    <property type="entry name" value="SULFATE TRANSPORTER"/>
    <property type="match status" value="1"/>
</dbReference>
<dbReference type="STRING" id="6412.T1FZ73"/>
<dbReference type="GO" id="GO:0016020">
    <property type="term" value="C:membrane"/>
    <property type="evidence" value="ECO:0007669"/>
    <property type="project" value="UniProtKB-SubCell"/>
</dbReference>
<dbReference type="EMBL" id="KB097495">
    <property type="protein sequence ID" value="ESN96066.1"/>
    <property type="molecule type" value="Genomic_DNA"/>
</dbReference>